<accession>A0A222WR82</accession>
<dbReference type="RefSeq" id="WP_094155669.1">
    <property type="nucleotide sequence ID" value="NZ_CP020028.1"/>
</dbReference>
<dbReference type="EMBL" id="CP020028">
    <property type="protein sequence ID" value="ASR48243.1"/>
    <property type="molecule type" value="Genomic_DNA"/>
</dbReference>
<dbReference type="AlphaFoldDB" id="A0A222WR82"/>
<dbReference type="Proteomes" id="UP000214666">
    <property type="component" value="Chromosome"/>
</dbReference>
<dbReference type="KEGG" id="pkb:B4V02_16825"/>
<dbReference type="STRING" id="172713.GCA_001705305_02116"/>
<evidence type="ECO:0000313" key="2">
    <source>
        <dbReference type="Proteomes" id="UP000214666"/>
    </source>
</evidence>
<proteinExistence type="predicted"/>
<dbReference type="OrthoDB" id="2629255at2"/>
<name>A0A222WR82_9BACL</name>
<protein>
    <submittedName>
        <fullName evidence="1">Uncharacterized protein</fullName>
    </submittedName>
</protein>
<gene>
    <name evidence="1" type="ORF">B4V02_16825</name>
</gene>
<sequence>MKNETHTLSAMLPDKPLQSVEPRLYRLLVQELEMLHLHPYDVKAGGRTDDHGITVYLRFGEELGQVTSRKFSWASMEDGDEEILTFFKQATEKIKKSMIADYFKMMKF</sequence>
<keyword evidence="2" id="KW-1185">Reference proteome</keyword>
<organism evidence="1 2">
    <name type="scientific">Paenibacillus kribbensis</name>
    <dbReference type="NCBI Taxonomy" id="172713"/>
    <lineage>
        <taxon>Bacteria</taxon>
        <taxon>Bacillati</taxon>
        <taxon>Bacillota</taxon>
        <taxon>Bacilli</taxon>
        <taxon>Bacillales</taxon>
        <taxon>Paenibacillaceae</taxon>
        <taxon>Paenibacillus</taxon>
    </lineage>
</organism>
<evidence type="ECO:0000313" key="1">
    <source>
        <dbReference type="EMBL" id="ASR48243.1"/>
    </source>
</evidence>
<reference evidence="1 2" key="1">
    <citation type="submission" date="2017-03" db="EMBL/GenBank/DDBJ databases">
        <title>Complete genome sequence of Paenibacillus Kribbensis producing bioflocculants.</title>
        <authorList>
            <person name="Lee H.-G."/>
            <person name="Oh H.-M."/>
        </authorList>
    </citation>
    <scope>NUCLEOTIDE SEQUENCE [LARGE SCALE GENOMIC DNA]</scope>
    <source>
        <strain evidence="1 2">AM49</strain>
    </source>
</reference>